<reference evidence="1 2" key="1">
    <citation type="journal article" date="2016" name="Mol. Biol. Evol.">
        <title>Comparative Genomics of Early-Diverging Mushroom-Forming Fungi Provides Insights into the Origins of Lignocellulose Decay Capabilities.</title>
        <authorList>
            <person name="Nagy L.G."/>
            <person name="Riley R."/>
            <person name="Tritt A."/>
            <person name="Adam C."/>
            <person name="Daum C."/>
            <person name="Floudas D."/>
            <person name="Sun H."/>
            <person name="Yadav J.S."/>
            <person name="Pangilinan J."/>
            <person name="Larsson K.H."/>
            <person name="Matsuura K."/>
            <person name="Barry K."/>
            <person name="Labutti K."/>
            <person name="Kuo R."/>
            <person name="Ohm R.A."/>
            <person name="Bhattacharya S.S."/>
            <person name="Shirouzu T."/>
            <person name="Yoshinaga Y."/>
            <person name="Martin F.M."/>
            <person name="Grigoriev I.V."/>
            <person name="Hibbett D.S."/>
        </authorList>
    </citation>
    <scope>NUCLEOTIDE SEQUENCE [LARGE SCALE GENOMIC DNA]</scope>
    <source>
        <strain evidence="1 2">HHB10207 ss-3</strain>
    </source>
</reference>
<keyword evidence="2" id="KW-1185">Reference proteome</keyword>
<proteinExistence type="predicted"/>
<organism evidence="1 2">
    <name type="scientific">Sistotremastrum suecicum HHB10207 ss-3</name>
    <dbReference type="NCBI Taxonomy" id="1314776"/>
    <lineage>
        <taxon>Eukaryota</taxon>
        <taxon>Fungi</taxon>
        <taxon>Dikarya</taxon>
        <taxon>Basidiomycota</taxon>
        <taxon>Agaricomycotina</taxon>
        <taxon>Agaricomycetes</taxon>
        <taxon>Sistotremastrales</taxon>
        <taxon>Sistotremastraceae</taxon>
        <taxon>Sistotremastrum</taxon>
    </lineage>
</organism>
<dbReference type="Proteomes" id="UP000076798">
    <property type="component" value="Unassembled WGS sequence"/>
</dbReference>
<gene>
    <name evidence="1" type="ORF">SISSUDRAFT_1031996</name>
</gene>
<evidence type="ECO:0000313" key="1">
    <source>
        <dbReference type="EMBL" id="KZT40298.1"/>
    </source>
</evidence>
<dbReference type="EMBL" id="KV428034">
    <property type="protein sequence ID" value="KZT40298.1"/>
    <property type="molecule type" value="Genomic_DNA"/>
</dbReference>
<name>A0A166F5B4_9AGAM</name>
<sequence>MANVDVIVLDQVVNEEFDYELQFLADRLFFIHTRSEIVDQHMVSRGKPIAPQLDAHEPIATSLLAIREWSIEWNLVAGPGHRIPLSNPQRWRSHIPMSNLFFAYNRRVTMDAYVEVARAQIMAQFGGNAAEEAEIEALMDPTDEVRHKKTGTDAWASASSVVRLLVRARGRKERSDGDGGSEIEWRMDSRVEASILQYFDDIPDAMRTILQRGCHLAVCVESGWGLEEMLFTLKPDDDSVSPPLVLLERGPEDRIAHYEEDLTQNWFFGVNDTIGRLAHYFPLSQLLSFSCKFTDFGPRVGGGLGWEPLFRELRSLERLEMAGLHYLDYISTMLSPKPDGSVFCPALRIFKIIGKTIPLEPSVIDMFRLRKSCGHMVTELIFTPYDWDELLQLPIDSVDNYREMLSYFEEHVGVAKTLVLHSSNSIFAWKSRHDLLEYEESTKNLIWGYLFELDFGRVAEAGADCRAPLSISAVFRLTGSRIVFRESIKAPANARIRLSSLEFGGQMEDIVLSSSNAGSSHGSLSPQSQSHALRRQQNCPALRLPNEIVGEIFEWTVRANQDFDTFYGTNNRVSFKHTMALSQICVIWRAFALGTRSIWTYILVIWPLPVIDTFYSQSNSAPLNLVWHNEYHHWHDSTMDQRGDLVLERIPELASLRIMGVEASPGDNLYQTMVAVLRRPLPRTTFIHITFPFSKPGNFSDSLFMGSAPSLTSLSLFNILGPLASITFAGLRVLRLHYADRQPGSVETVELFDLIDLLCKLPYLEFLQFARSSDAAAIVCNHELPLEELEARHLHTLILDGLESSAISSVLSCVELPSLERIKLATCPIEPGRLLDEDFPHSTLLRYLQDNVPENVRKIQQQSRHLGLRVDSGSWYEEVSISIKPNDDPDASDLASDIVFPPMVVFERGLEVPFHDDQQDVWLRGVDDTIGRLARYFPVSQLLSFSFKFTDFKFRFTGGQGWEPLFRELISLEKIELSCPNHLVNICSILSPRSDGSVFCPSLRTFQILGWKVPHESSVINMFRMRKACGYMVTQLIFTPYDSVDCYLLDIDSVNNCREMLASFKEYVGSIDILECVSSNSIFDEGSGHCLLESEQSTKDLFWG</sequence>
<protein>
    <recommendedName>
        <fullName evidence="3">F-box domain-containing protein</fullName>
    </recommendedName>
</protein>
<dbReference type="OrthoDB" id="3365698at2759"/>
<evidence type="ECO:0000313" key="2">
    <source>
        <dbReference type="Proteomes" id="UP000076798"/>
    </source>
</evidence>
<accession>A0A166F5B4</accession>
<evidence type="ECO:0008006" key="3">
    <source>
        <dbReference type="Google" id="ProtNLM"/>
    </source>
</evidence>
<dbReference type="AlphaFoldDB" id="A0A166F5B4"/>